<accession>A0AAD4NVI6</accession>
<evidence type="ECO:0000313" key="3">
    <source>
        <dbReference type="EMBL" id="KAG9195085.1"/>
    </source>
</evidence>
<feature type="transmembrane region" description="Helical" evidence="2">
    <location>
        <begin position="34"/>
        <end position="59"/>
    </location>
</feature>
<organism evidence="3 4">
    <name type="scientific">Alternaria panax</name>
    <dbReference type="NCBI Taxonomy" id="48097"/>
    <lineage>
        <taxon>Eukaryota</taxon>
        <taxon>Fungi</taxon>
        <taxon>Dikarya</taxon>
        <taxon>Ascomycota</taxon>
        <taxon>Pezizomycotina</taxon>
        <taxon>Dothideomycetes</taxon>
        <taxon>Pleosporomycetidae</taxon>
        <taxon>Pleosporales</taxon>
        <taxon>Pleosporineae</taxon>
        <taxon>Pleosporaceae</taxon>
        <taxon>Alternaria</taxon>
        <taxon>Alternaria sect. Panax</taxon>
    </lineage>
</organism>
<protein>
    <submittedName>
        <fullName evidence="3">Uncharacterized protein</fullName>
    </submittedName>
</protein>
<comment type="caution">
    <text evidence="3">The sequence shown here is derived from an EMBL/GenBank/DDBJ whole genome shotgun (WGS) entry which is preliminary data.</text>
</comment>
<dbReference type="EMBL" id="JAANER010000001">
    <property type="protein sequence ID" value="KAG9195085.1"/>
    <property type="molecule type" value="Genomic_DNA"/>
</dbReference>
<proteinExistence type="predicted"/>
<dbReference type="Proteomes" id="UP001199106">
    <property type="component" value="Unassembled WGS sequence"/>
</dbReference>
<reference evidence="3" key="1">
    <citation type="submission" date="2021-07" db="EMBL/GenBank/DDBJ databases">
        <title>Genome Resource of American Ginseng Black Spot Pathogen Alternaria panax.</title>
        <authorList>
            <person name="Qiu C."/>
            <person name="Wang W."/>
            <person name="Liu Z."/>
        </authorList>
    </citation>
    <scope>NUCLEOTIDE SEQUENCE</scope>
    <source>
        <strain evidence="3">BNCC115425</strain>
    </source>
</reference>
<dbReference type="AlphaFoldDB" id="A0AAD4NVI6"/>
<evidence type="ECO:0000256" key="2">
    <source>
        <dbReference type="SAM" id="Phobius"/>
    </source>
</evidence>
<feature type="region of interest" description="Disordered" evidence="1">
    <location>
        <begin position="364"/>
        <end position="385"/>
    </location>
</feature>
<keyword evidence="2" id="KW-0812">Transmembrane</keyword>
<evidence type="ECO:0000313" key="4">
    <source>
        <dbReference type="Proteomes" id="UP001199106"/>
    </source>
</evidence>
<keyword evidence="2" id="KW-0472">Membrane</keyword>
<keyword evidence="2" id="KW-1133">Transmembrane helix</keyword>
<feature type="region of interest" description="Disordered" evidence="1">
    <location>
        <begin position="244"/>
        <end position="266"/>
    </location>
</feature>
<evidence type="ECO:0000256" key="1">
    <source>
        <dbReference type="SAM" id="MobiDB-lite"/>
    </source>
</evidence>
<keyword evidence="4" id="KW-1185">Reference proteome</keyword>
<sequence>MSISSVMAPSQTLLPTSPATGITLDPEPKFNSTFAYVTLAALIALAILQIAMVAYLIYLSYKGECLHCRDLQQQLRKWKSGELKPITPEMVWKRDALNKAASTSNASSNVDIEMGFVPHAMYRAPTPTQLETNQKATLFQKAKAKICHKSKSSSRSPDLSADDGVDRFFTLNPNESMDNPRSSCRNTTLFPQGVHTAPNLYANRYSPYPASSIYSQTTDVGRTEANESRVFTDVWSSDIANMRGPLHKEADKPNPYTGYAPPDHDQHDAHQCNVATAEATLESREYQEAESILNRASVADSERRRALSIVNLADQRLNYARHLSAYTEYSLPLDQPQEAEMPALPESYQVMDWRKKGLRPPELEQIQGDFSPYSNQELANKRKST</sequence>
<gene>
    <name evidence="3" type="ORF">G6011_00205</name>
</gene>
<name>A0AAD4NVI6_9PLEO</name>